<evidence type="ECO:0000313" key="2">
    <source>
        <dbReference type="EMBL" id="KEZ88241.1"/>
    </source>
</evidence>
<accession>A0A084JH07</accession>
<organism evidence="2 3">
    <name type="scientific">Lacrimispora celerecrescens</name>
    <dbReference type="NCBI Taxonomy" id="29354"/>
    <lineage>
        <taxon>Bacteria</taxon>
        <taxon>Bacillati</taxon>
        <taxon>Bacillota</taxon>
        <taxon>Clostridia</taxon>
        <taxon>Lachnospirales</taxon>
        <taxon>Lachnospiraceae</taxon>
        <taxon>Lacrimispora</taxon>
    </lineage>
</organism>
<dbReference type="RefSeq" id="WP_038283649.1">
    <property type="nucleotide sequence ID" value="NZ_JPME01000025.1"/>
</dbReference>
<dbReference type="GO" id="GO:0035312">
    <property type="term" value="F:5'-3' DNA exonuclease activity"/>
    <property type="evidence" value="ECO:0007669"/>
    <property type="project" value="TreeGrafter"/>
</dbReference>
<dbReference type="InterPro" id="IPR003141">
    <property type="entry name" value="Pol/His_phosphatase_N"/>
</dbReference>
<dbReference type="Gene3D" id="1.10.150.650">
    <property type="match status" value="1"/>
</dbReference>
<proteinExistence type="predicted"/>
<sequence>MKADFHMHSSFSDGSETIMQIYSLAKEQGLKAAAITDHDTILGLKEEEKASKKYCIPFIPAAEFTAAVKGMKFHVLGYGIDPNNPELLRYSNCFLEQMNERSGRQILKMQQAGIEIEEKEFFEKAGGGPLYRAKLLGVLADHGLLRREDIMKSLSLYFGKGAPYEEEDHFSYKSFYKICGMIKEAGGYVVLAHPGKIKRKNRQLYDALLREDCLDGVEVYHHDNPEDVRAELLAVAESRRFMVTGGSDYHGIYMKQPALPGSEKLPEELAVGLKHLLTGYFSL</sequence>
<feature type="domain" description="Polymerase/histidinol phosphatase N-terminal" evidence="1">
    <location>
        <begin position="3"/>
        <end position="68"/>
    </location>
</feature>
<dbReference type="Proteomes" id="UP000028525">
    <property type="component" value="Unassembled WGS sequence"/>
</dbReference>
<evidence type="ECO:0000259" key="1">
    <source>
        <dbReference type="SMART" id="SM00481"/>
    </source>
</evidence>
<dbReference type="EMBL" id="JPME01000025">
    <property type="protein sequence ID" value="KEZ88241.1"/>
    <property type="molecule type" value="Genomic_DNA"/>
</dbReference>
<dbReference type="InterPro" id="IPR004013">
    <property type="entry name" value="PHP_dom"/>
</dbReference>
<dbReference type="CDD" id="cd07438">
    <property type="entry name" value="PHP_HisPPase_AMP"/>
    <property type="match status" value="1"/>
</dbReference>
<evidence type="ECO:0000313" key="3">
    <source>
        <dbReference type="Proteomes" id="UP000028525"/>
    </source>
</evidence>
<dbReference type="Gene3D" id="3.20.20.140">
    <property type="entry name" value="Metal-dependent hydrolases"/>
    <property type="match status" value="1"/>
</dbReference>
<keyword evidence="3" id="KW-1185">Reference proteome</keyword>
<dbReference type="AlphaFoldDB" id="A0A084JH07"/>
<dbReference type="Pfam" id="PF02811">
    <property type="entry name" value="PHP"/>
    <property type="match status" value="1"/>
</dbReference>
<gene>
    <name evidence="2" type="ORF">IO98_18595</name>
</gene>
<dbReference type="PANTHER" id="PTHR42924">
    <property type="entry name" value="EXONUCLEASE"/>
    <property type="match status" value="1"/>
</dbReference>
<comment type="caution">
    <text evidence="2">The sequence shown here is derived from an EMBL/GenBank/DDBJ whole genome shotgun (WGS) entry which is preliminary data.</text>
</comment>
<protein>
    <recommendedName>
        <fullName evidence="1">Polymerase/histidinol phosphatase N-terminal domain-containing protein</fullName>
    </recommendedName>
</protein>
<dbReference type="SMART" id="SM00481">
    <property type="entry name" value="POLIIIAc"/>
    <property type="match status" value="1"/>
</dbReference>
<reference evidence="2 3" key="1">
    <citation type="submission" date="2014-07" db="EMBL/GenBank/DDBJ databases">
        <title>Draft genome of Clostridium celerecrescens 152B isolated from sediments associated with methane hydrate from Krishna Godavari basin.</title>
        <authorList>
            <person name="Honkalas V.S."/>
            <person name="Dabir A.P."/>
            <person name="Arora P."/>
            <person name="Dhakephalkar P.K."/>
        </authorList>
    </citation>
    <scope>NUCLEOTIDE SEQUENCE [LARGE SCALE GENOMIC DNA]</scope>
    <source>
        <strain evidence="2 3">152B</strain>
    </source>
</reference>
<dbReference type="PANTHER" id="PTHR42924:SF3">
    <property type="entry name" value="POLYMERASE_HISTIDINOL PHOSPHATASE N-TERMINAL DOMAIN-CONTAINING PROTEIN"/>
    <property type="match status" value="1"/>
</dbReference>
<dbReference type="SUPFAM" id="SSF89550">
    <property type="entry name" value="PHP domain-like"/>
    <property type="match status" value="1"/>
</dbReference>
<dbReference type="InterPro" id="IPR052018">
    <property type="entry name" value="PHP_domain"/>
</dbReference>
<dbReference type="GO" id="GO:0004534">
    <property type="term" value="F:5'-3' RNA exonuclease activity"/>
    <property type="evidence" value="ECO:0007669"/>
    <property type="project" value="TreeGrafter"/>
</dbReference>
<name>A0A084JH07_9FIRM</name>
<dbReference type="InterPro" id="IPR016195">
    <property type="entry name" value="Pol/histidinol_Pase-like"/>
</dbReference>